<gene>
    <name evidence="2" type="ORF">I3842_01G234700</name>
</gene>
<evidence type="ECO:0000313" key="2">
    <source>
        <dbReference type="EMBL" id="KAG6733644.1"/>
    </source>
</evidence>
<dbReference type="EMBL" id="CM031825">
    <property type="protein sequence ID" value="KAG6733644.1"/>
    <property type="molecule type" value="Genomic_DNA"/>
</dbReference>
<comment type="caution">
    <text evidence="2">The sequence shown here is derived from an EMBL/GenBank/DDBJ whole genome shotgun (WGS) entry which is preliminary data.</text>
</comment>
<name>A0A922KAJ1_CARIL</name>
<feature type="region of interest" description="Disordered" evidence="1">
    <location>
        <begin position="103"/>
        <end position="130"/>
    </location>
</feature>
<accession>A0A922KAJ1</accession>
<proteinExistence type="predicted"/>
<reference evidence="2" key="1">
    <citation type="submission" date="2021-01" db="EMBL/GenBank/DDBJ databases">
        <authorList>
            <person name="Lovell J.T."/>
            <person name="Bentley N."/>
            <person name="Bhattarai G."/>
            <person name="Jenkins J.W."/>
            <person name="Sreedasyam A."/>
            <person name="Alarcon Y."/>
            <person name="Bock C."/>
            <person name="Boston L."/>
            <person name="Carlson J."/>
            <person name="Cervantes K."/>
            <person name="Clermont K."/>
            <person name="Krom N."/>
            <person name="Kubenka K."/>
            <person name="Mamidi S."/>
            <person name="Mattison C."/>
            <person name="Monteros M."/>
            <person name="Pisani C."/>
            <person name="Plott C."/>
            <person name="Rajasekar S."/>
            <person name="Rhein H.S."/>
            <person name="Rohla C."/>
            <person name="Song M."/>
            <person name="Hilaire R.S."/>
            <person name="Shu S."/>
            <person name="Wells L."/>
            <person name="Wang X."/>
            <person name="Webber J."/>
            <person name="Heerema R.J."/>
            <person name="Klein P."/>
            <person name="Conner P."/>
            <person name="Grauke L."/>
            <person name="Grimwood J."/>
            <person name="Schmutz J."/>
            <person name="Randall J.J."/>
        </authorList>
    </citation>
    <scope>NUCLEOTIDE SEQUENCE</scope>
    <source>
        <tissue evidence="2">Leaf</tissue>
    </source>
</reference>
<organism evidence="2 3">
    <name type="scientific">Carya illinoinensis</name>
    <name type="common">Pecan</name>
    <dbReference type="NCBI Taxonomy" id="32201"/>
    <lineage>
        <taxon>Eukaryota</taxon>
        <taxon>Viridiplantae</taxon>
        <taxon>Streptophyta</taxon>
        <taxon>Embryophyta</taxon>
        <taxon>Tracheophyta</taxon>
        <taxon>Spermatophyta</taxon>
        <taxon>Magnoliopsida</taxon>
        <taxon>eudicotyledons</taxon>
        <taxon>Gunneridae</taxon>
        <taxon>Pentapetalae</taxon>
        <taxon>rosids</taxon>
        <taxon>fabids</taxon>
        <taxon>Fagales</taxon>
        <taxon>Juglandaceae</taxon>
        <taxon>Carya</taxon>
    </lineage>
</organism>
<sequence>MEGQDSHMASLLACFGSNHDTQRASMEATDHVQTMRAGLRVPLSVHLRACMRAPTPPSKASGVPPQARHPAHGSSPCLAEQVSGMPRGVPSSAWLQPMPCGAGQWHAHQACQPAHGSSPCLADSAPRPPA</sequence>
<protein>
    <submittedName>
        <fullName evidence="2">Uncharacterized protein</fullName>
    </submittedName>
</protein>
<feature type="region of interest" description="Disordered" evidence="1">
    <location>
        <begin position="52"/>
        <end position="90"/>
    </location>
</feature>
<evidence type="ECO:0000256" key="1">
    <source>
        <dbReference type="SAM" id="MobiDB-lite"/>
    </source>
</evidence>
<dbReference type="AlphaFoldDB" id="A0A922KAJ1"/>
<dbReference type="Proteomes" id="UP000811246">
    <property type="component" value="Chromosome 1"/>
</dbReference>
<evidence type="ECO:0000313" key="3">
    <source>
        <dbReference type="Proteomes" id="UP000811246"/>
    </source>
</evidence>